<evidence type="ECO:0000313" key="2">
    <source>
        <dbReference type="Proteomes" id="UP001433508"/>
    </source>
</evidence>
<dbReference type="EMBL" id="MU971380">
    <property type="protein sequence ID" value="KAK9236799.1"/>
    <property type="molecule type" value="Genomic_DNA"/>
</dbReference>
<sequence length="1128" mass="124574">MGAIASRPDEIGSVYLADQARFTITNILVQNLDGRSIVRISPTTDWRTAVAVREEDSPMVEFVQDLETNSVTPILLKLLNEGGLVFKFSLLINKAKSETLPLNGLTFLSSTNSKALDAILTRELQSDPNMQNREDVVFIGDYTSSDASSIGLDWSWTWKPPGEMDDQFNGWRNTCCFAEYDKRDHQLNILARFSFWVQDTPKSIWTIPPSPREYVLSQFRSASSVDETLSPFELLPSVKLSHDLTTGDTAALPFLETKASAPPSNDNNVPVAQSTTATVTCVRPTPDDYSQPEDGPLFRATVASLEKKTTSLKSLIKRLLKSAIQTYDAQAYYCESYAAFLDNLRDTAKGLASFQPAVDYYFNIVGRDLLRFERQSCIDWQTYVIEPLRRLYDVDIKAADSKKREFDDESREYYSWLSRYLSTKYDKGKKKSESSSKYQDKRKNFELKRFDYFSYIQDLHGGRKEQEVSYQLSAYADALLKHFLVASKAVQLAKPQVDSMVLSMKETHEAWSIRRTEREERRRALEISSMPEPVAAAMSGVPITEIGPGHRRKQSEGHQFEPREQLPPLTTTISSGSAAGYGSAVSPSPQKYKLMREAEEKDADSDAGRRKEGLLWAMSRPGGHSDPRNLNKPGWHKFWVVLAGGQLFEYSNWKQSLELHNDPIKLKMATVREARGMDRRFCFEIITPQYRRVYQATSEEDMFSWINMISNAITSTLEGTSSMRSVPLFSSDASPSAPSSGADSMFAKPAVTPTTVRRVTPMNDSTHKQTRTPLVYASDDNEDGEPVAQPLSAVSSSSQNSTSHESTETLIQKLRDADPGNATCADCGATAKVEWVSINLMVILCIECSGLHRSLGTHISKVRSLTLDTVSFTPDLVDALLAIGNTKANSVWEALPLAVEAKATLFTALGANQHGPVVQQAGSSTQPTQLGGAASASSRQARLIFITKKYVDRAFVSPVPHPDSALRLSIKGQDIMGVLRAVAYNANPNANMLRSSLGSSIGSEYSMFLTALACAPKDAHTFPIAEVLLQHGAQVPNELPPEVRLFGIAADYLYRKSGRKAAENVPSTPISSSTESPRASAVSPVSLGAGDANRTSGLSIPIQDQLGRLQRKLSVGSSRLHAHTAKQD</sequence>
<evidence type="ECO:0000313" key="1">
    <source>
        <dbReference type="EMBL" id="KAK9236799.1"/>
    </source>
</evidence>
<accession>A0ACC3SZD8</accession>
<keyword evidence="2" id="KW-1185">Reference proteome</keyword>
<protein>
    <submittedName>
        <fullName evidence="1">Uncharacterized protein</fullName>
    </submittedName>
</protein>
<comment type="caution">
    <text evidence="1">The sequence shown here is derived from an EMBL/GenBank/DDBJ whole genome shotgun (WGS) entry which is preliminary data.</text>
</comment>
<dbReference type="Proteomes" id="UP001433508">
    <property type="component" value="Unassembled WGS sequence"/>
</dbReference>
<reference evidence="2" key="1">
    <citation type="journal article" date="2024" name="Front. Bioeng. Biotechnol.">
        <title>Genome-scale model development and genomic sequencing of the oleaginous clade Lipomyces.</title>
        <authorList>
            <person name="Czajka J.J."/>
            <person name="Han Y."/>
            <person name="Kim J."/>
            <person name="Mondo S.J."/>
            <person name="Hofstad B.A."/>
            <person name="Robles A."/>
            <person name="Haridas S."/>
            <person name="Riley R."/>
            <person name="LaButti K."/>
            <person name="Pangilinan J."/>
            <person name="Andreopoulos W."/>
            <person name="Lipzen A."/>
            <person name="Yan J."/>
            <person name="Wang M."/>
            <person name="Ng V."/>
            <person name="Grigoriev I.V."/>
            <person name="Spatafora J.W."/>
            <person name="Magnuson J.K."/>
            <person name="Baker S.E."/>
            <person name="Pomraning K.R."/>
        </authorList>
    </citation>
    <scope>NUCLEOTIDE SEQUENCE [LARGE SCALE GENOMIC DNA]</scope>
    <source>
        <strain evidence="2">CBS 7786</strain>
    </source>
</reference>
<proteinExistence type="predicted"/>
<gene>
    <name evidence="1" type="ORF">V1525DRAFT_433417</name>
</gene>
<name>A0ACC3SZD8_LIPKO</name>
<organism evidence="1 2">
    <name type="scientific">Lipomyces kononenkoae</name>
    <name type="common">Yeast</name>
    <dbReference type="NCBI Taxonomy" id="34357"/>
    <lineage>
        <taxon>Eukaryota</taxon>
        <taxon>Fungi</taxon>
        <taxon>Dikarya</taxon>
        <taxon>Ascomycota</taxon>
        <taxon>Saccharomycotina</taxon>
        <taxon>Lipomycetes</taxon>
        <taxon>Lipomycetales</taxon>
        <taxon>Lipomycetaceae</taxon>
        <taxon>Lipomyces</taxon>
    </lineage>
</organism>